<organism evidence="3 4">
    <name type="scientific">Bombus vosnesenskii</name>
    <dbReference type="NCBI Taxonomy" id="207650"/>
    <lineage>
        <taxon>Eukaryota</taxon>
        <taxon>Metazoa</taxon>
        <taxon>Ecdysozoa</taxon>
        <taxon>Arthropoda</taxon>
        <taxon>Hexapoda</taxon>
        <taxon>Insecta</taxon>
        <taxon>Pterygota</taxon>
        <taxon>Neoptera</taxon>
        <taxon>Endopterygota</taxon>
        <taxon>Hymenoptera</taxon>
        <taxon>Apocrita</taxon>
        <taxon>Aculeata</taxon>
        <taxon>Apoidea</taxon>
        <taxon>Anthophila</taxon>
        <taxon>Apidae</taxon>
        <taxon>Bombus</taxon>
        <taxon>Pyrobombus</taxon>
    </lineage>
</organism>
<protein>
    <submittedName>
        <fullName evidence="4">Neuropeptide-like 1 isoform X1</fullName>
    </submittedName>
</protein>
<dbReference type="Proteomes" id="UP000504631">
    <property type="component" value="Unplaced"/>
</dbReference>
<gene>
    <name evidence="4" type="primary">LOC117243085</name>
</gene>
<evidence type="ECO:0000256" key="1">
    <source>
        <dbReference type="SAM" id="MobiDB-lite"/>
    </source>
</evidence>
<dbReference type="CTD" id="100529111"/>
<evidence type="ECO:0000313" key="4">
    <source>
        <dbReference type="RefSeq" id="XP_033366163.1"/>
    </source>
</evidence>
<dbReference type="RefSeq" id="XP_033366163.1">
    <property type="nucleotide sequence ID" value="XM_033510272.1"/>
</dbReference>
<keyword evidence="3" id="KW-1185">Reference proteome</keyword>
<feature type="signal peptide" evidence="2">
    <location>
        <begin position="1"/>
        <end position="28"/>
    </location>
</feature>
<feature type="region of interest" description="Disordered" evidence="1">
    <location>
        <begin position="486"/>
        <end position="518"/>
    </location>
</feature>
<name>A0A6J3LKX4_9HYME</name>
<sequence>MGLTGNHLVSLLLYVFVVNEIRLPLVTCQDEDNTQCMPKAAFLALLRHPEVSSNLAAYSRTARITQDAKSRNDMAHLRALTEEADDTEICVPGRVYLQLLKDPVMRGDLSIILNGRTQKLPDLLGRLLDDSDEMDAREFLLESQKRGLATLAKNDDLPISIQDRIAENEDDEEKRAAISSEQPGQNDAGISRDYLLSGGRSDLQAFARDFQMEKRNVGALARDFALPPGRRNIASLVRDYDQSKSNNRESTLPYNGKRNVASLARTFTLPQNGKRNVASVARDYGLPYGKRYVGSLARTGDFPARNQRSIASLAKNSAWPVSLKRGIFLPGSVILRALSRHGRSMVDETNARNDLLDLQELSNLEQSQRNDYETAEEKLNDSLTKIDSNIRRPKRQIDFSDEYPLPVMQNTNGFDYEEMMEALSGQYPNAEKRFMETGSAPEMQPEVDQFGYPETFQASKRHIGALARLGWLPSLRVARFSRSLRYPNGRENPADGPPSDYSANSSTRSLRPNFKSRKHSVQALHGDCRHGFKRFLVLPTTDNYFHEKLPYSLRSKSS</sequence>
<feature type="region of interest" description="Disordered" evidence="1">
    <location>
        <begin position="166"/>
        <end position="193"/>
    </location>
</feature>
<keyword evidence="2" id="KW-0732">Signal</keyword>
<feature type="chain" id="PRO_5026971525" evidence="2">
    <location>
        <begin position="29"/>
        <end position="558"/>
    </location>
</feature>
<proteinExistence type="predicted"/>
<dbReference type="AlphaFoldDB" id="A0A6J3LKX4"/>
<dbReference type="GeneID" id="117243085"/>
<feature type="compositionally biased region" description="Polar residues" evidence="1">
    <location>
        <begin position="501"/>
        <end position="510"/>
    </location>
</feature>
<reference evidence="4" key="1">
    <citation type="submission" date="2025-08" db="UniProtKB">
        <authorList>
            <consortium name="RefSeq"/>
        </authorList>
    </citation>
    <scope>IDENTIFICATION</scope>
    <source>
        <tissue evidence="4">Muscle</tissue>
    </source>
</reference>
<dbReference type="KEGG" id="bvk:117243085"/>
<accession>A0A6J3LKX4</accession>
<evidence type="ECO:0000313" key="3">
    <source>
        <dbReference type="Proteomes" id="UP000504631"/>
    </source>
</evidence>
<evidence type="ECO:0000256" key="2">
    <source>
        <dbReference type="SAM" id="SignalP"/>
    </source>
</evidence>